<dbReference type="PANTHER" id="PTHR30336">
    <property type="entry name" value="INNER MEMBRANE PROTEIN, PROBABLE PERMEASE"/>
    <property type="match status" value="1"/>
</dbReference>
<keyword evidence="3" id="KW-1185">Reference proteome</keyword>
<dbReference type="CDD" id="cd06259">
    <property type="entry name" value="YdcF-like"/>
    <property type="match status" value="1"/>
</dbReference>
<dbReference type="EMBL" id="LT607751">
    <property type="protein sequence ID" value="SCG46289.1"/>
    <property type="molecule type" value="Genomic_DNA"/>
</dbReference>
<sequence>MSVLRRVLSRIRAANRARWLRRGLLVASLAVVLAGAVTGGSVVWVRSGASGHTFTVGDVPEAPVALVLGAQIDPGGQPSAFLAARLEIARQLLAAGKVHAILVSGDHMDWGYDEPGAMRRWLVDRGVPDRKVVLDHAGFDTYDSCARARRIFGVRQATVVTQSFHLDRAVTLCRALGVEANGVGDETARRYAPLWVRGVVREYGAADKAAWDVLSGRDPVHLGRHETGVEDALRS</sequence>
<proteinExistence type="predicted"/>
<dbReference type="RefSeq" id="WP_088970127.1">
    <property type="nucleotide sequence ID" value="NZ_JBHLYF010000019.1"/>
</dbReference>
<accession>A0A1C5HJQ6</accession>
<dbReference type="PANTHER" id="PTHR30336:SF6">
    <property type="entry name" value="INTEGRAL MEMBRANE PROTEIN"/>
    <property type="match status" value="1"/>
</dbReference>
<dbReference type="InterPro" id="IPR003848">
    <property type="entry name" value="DUF218"/>
</dbReference>
<evidence type="ECO:0000313" key="3">
    <source>
        <dbReference type="Proteomes" id="UP000198210"/>
    </source>
</evidence>
<feature type="domain" description="DUF218" evidence="1">
    <location>
        <begin position="64"/>
        <end position="180"/>
    </location>
</feature>
<dbReference type="Proteomes" id="UP000198210">
    <property type="component" value="Chromosome I"/>
</dbReference>
<evidence type="ECO:0000313" key="2">
    <source>
        <dbReference type="EMBL" id="SCG46289.1"/>
    </source>
</evidence>
<dbReference type="GO" id="GO:0005886">
    <property type="term" value="C:plasma membrane"/>
    <property type="evidence" value="ECO:0007669"/>
    <property type="project" value="TreeGrafter"/>
</dbReference>
<dbReference type="InterPro" id="IPR051599">
    <property type="entry name" value="Cell_Envelope_Assoc"/>
</dbReference>
<protein>
    <submittedName>
        <fullName evidence="2">Protein SanA, affects membrane permeability for vancomycin</fullName>
    </submittedName>
</protein>
<dbReference type="Pfam" id="PF02698">
    <property type="entry name" value="DUF218"/>
    <property type="match status" value="1"/>
</dbReference>
<name>A0A1C5HJQ6_9ACTN</name>
<reference evidence="2 3" key="1">
    <citation type="submission" date="2016-06" db="EMBL/GenBank/DDBJ databases">
        <authorList>
            <person name="Kjaerup R.B."/>
            <person name="Dalgaard T.S."/>
            <person name="Juul-Madsen H.R."/>
        </authorList>
    </citation>
    <scope>NUCLEOTIDE SEQUENCE [LARGE SCALE GENOMIC DNA]</scope>
    <source>
        <strain evidence="2 3">DSM 45097</strain>
    </source>
</reference>
<gene>
    <name evidence="2" type="ORF">GA0074704_1866</name>
</gene>
<dbReference type="AlphaFoldDB" id="A0A1C5HJQ6"/>
<organism evidence="2 3">
    <name type="scientific">Micromonospora siamensis</name>
    <dbReference type="NCBI Taxonomy" id="299152"/>
    <lineage>
        <taxon>Bacteria</taxon>
        <taxon>Bacillati</taxon>
        <taxon>Actinomycetota</taxon>
        <taxon>Actinomycetes</taxon>
        <taxon>Micromonosporales</taxon>
        <taxon>Micromonosporaceae</taxon>
        <taxon>Micromonospora</taxon>
    </lineage>
</organism>
<evidence type="ECO:0000259" key="1">
    <source>
        <dbReference type="Pfam" id="PF02698"/>
    </source>
</evidence>